<name>A0A645CHE2_9ZZZZ</name>
<accession>A0A645CHE2</accession>
<gene>
    <name evidence="1" type="ORF">SDC9_123361</name>
</gene>
<protein>
    <recommendedName>
        <fullName evidence="2">TraB family protein</fullName>
    </recommendedName>
</protein>
<evidence type="ECO:0000313" key="1">
    <source>
        <dbReference type="EMBL" id="MPM76363.1"/>
    </source>
</evidence>
<dbReference type="AlphaFoldDB" id="A0A645CHE2"/>
<sequence>MITIIGVGHVFNIAEPVAFIIKQLWPDAVLVELDEVRYKIMTGEYKAAEPSEAQKKEISKLYRQTAEYQDGLSKEYGSQTGAEMLIAVSAGKALGAEIGFIDKAAINILDEVWAEMSFWERLRYSWSMFVDRRRGKRKAERIAADFARDSDAMIEDMRRKFPTLVRKLIDERNEHMAGMIAEYAARKSDIVVVVGDAHVEGLIKLLGDREIRKIRLETILDRSKMNALRSELWNRRPENGS</sequence>
<dbReference type="PANTHER" id="PTHR21530">
    <property type="entry name" value="PHEROMONE SHUTDOWN PROTEIN"/>
    <property type="match status" value="1"/>
</dbReference>
<evidence type="ECO:0008006" key="2">
    <source>
        <dbReference type="Google" id="ProtNLM"/>
    </source>
</evidence>
<dbReference type="PANTHER" id="PTHR21530:SF7">
    <property type="entry name" value="TRAB DOMAIN-CONTAINING PROTEIN"/>
    <property type="match status" value="1"/>
</dbReference>
<dbReference type="CDD" id="cd14726">
    <property type="entry name" value="TraB_PrgY-like"/>
    <property type="match status" value="1"/>
</dbReference>
<dbReference type="Pfam" id="PF01963">
    <property type="entry name" value="TraB_PrgY_gumN"/>
    <property type="match status" value="1"/>
</dbReference>
<dbReference type="InterPro" id="IPR002816">
    <property type="entry name" value="TraB/PrgY/GumN_fam"/>
</dbReference>
<dbReference type="EMBL" id="VSSQ01027232">
    <property type="protein sequence ID" value="MPM76363.1"/>
    <property type="molecule type" value="Genomic_DNA"/>
</dbReference>
<organism evidence="1">
    <name type="scientific">bioreactor metagenome</name>
    <dbReference type="NCBI Taxonomy" id="1076179"/>
    <lineage>
        <taxon>unclassified sequences</taxon>
        <taxon>metagenomes</taxon>
        <taxon>ecological metagenomes</taxon>
    </lineage>
</organism>
<proteinExistence type="predicted"/>
<reference evidence="1" key="1">
    <citation type="submission" date="2019-08" db="EMBL/GenBank/DDBJ databases">
        <authorList>
            <person name="Kucharzyk K."/>
            <person name="Murdoch R.W."/>
            <person name="Higgins S."/>
            <person name="Loffler F."/>
        </authorList>
    </citation>
    <scope>NUCLEOTIDE SEQUENCE</scope>
</reference>
<dbReference type="InterPro" id="IPR046345">
    <property type="entry name" value="TraB_PrgY-like"/>
</dbReference>
<comment type="caution">
    <text evidence="1">The sequence shown here is derived from an EMBL/GenBank/DDBJ whole genome shotgun (WGS) entry which is preliminary data.</text>
</comment>